<gene>
    <name evidence="2" type="ORF">TIFTF001_021700</name>
</gene>
<accession>A0AA88DJU9</accession>
<feature type="compositionally biased region" description="Polar residues" evidence="1">
    <location>
        <begin position="48"/>
        <end position="58"/>
    </location>
</feature>
<sequence>MATSFLWPENPPPAGLPQTTELHGSRPTSQTHFLKPKPRAPWLPVPSGQKTSFRRPSSNHRAPWIHAFLNSHHGYLSEATEIDFFFPLVE</sequence>
<comment type="caution">
    <text evidence="2">The sequence shown here is derived from an EMBL/GenBank/DDBJ whole genome shotgun (WGS) entry which is preliminary data.</text>
</comment>
<name>A0AA88DJU9_FICCA</name>
<evidence type="ECO:0000313" key="2">
    <source>
        <dbReference type="EMBL" id="GMN52554.1"/>
    </source>
</evidence>
<feature type="region of interest" description="Disordered" evidence="1">
    <location>
        <begin position="1"/>
        <end position="58"/>
    </location>
</feature>
<reference evidence="2" key="1">
    <citation type="submission" date="2023-07" db="EMBL/GenBank/DDBJ databases">
        <title>draft genome sequence of fig (Ficus carica).</title>
        <authorList>
            <person name="Takahashi T."/>
            <person name="Nishimura K."/>
        </authorList>
    </citation>
    <scope>NUCLEOTIDE SEQUENCE</scope>
</reference>
<dbReference type="AlphaFoldDB" id="A0AA88DJU9"/>
<evidence type="ECO:0000313" key="3">
    <source>
        <dbReference type="Proteomes" id="UP001187192"/>
    </source>
</evidence>
<evidence type="ECO:0000256" key="1">
    <source>
        <dbReference type="SAM" id="MobiDB-lite"/>
    </source>
</evidence>
<dbReference type="EMBL" id="BTGU01000042">
    <property type="protein sequence ID" value="GMN52554.1"/>
    <property type="molecule type" value="Genomic_DNA"/>
</dbReference>
<protein>
    <submittedName>
        <fullName evidence="2">Uncharacterized protein</fullName>
    </submittedName>
</protein>
<dbReference type="Proteomes" id="UP001187192">
    <property type="component" value="Unassembled WGS sequence"/>
</dbReference>
<organism evidence="2 3">
    <name type="scientific">Ficus carica</name>
    <name type="common">Common fig</name>
    <dbReference type="NCBI Taxonomy" id="3494"/>
    <lineage>
        <taxon>Eukaryota</taxon>
        <taxon>Viridiplantae</taxon>
        <taxon>Streptophyta</taxon>
        <taxon>Embryophyta</taxon>
        <taxon>Tracheophyta</taxon>
        <taxon>Spermatophyta</taxon>
        <taxon>Magnoliopsida</taxon>
        <taxon>eudicotyledons</taxon>
        <taxon>Gunneridae</taxon>
        <taxon>Pentapetalae</taxon>
        <taxon>rosids</taxon>
        <taxon>fabids</taxon>
        <taxon>Rosales</taxon>
        <taxon>Moraceae</taxon>
        <taxon>Ficeae</taxon>
        <taxon>Ficus</taxon>
    </lineage>
</organism>
<keyword evidence="3" id="KW-1185">Reference proteome</keyword>
<proteinExistence type="predicted"/>
<feature type="compositionally biased region" description="Polar residues" evidence="1">
    <location>
        <begin position="17"/>
        <end position="32"/>
    </location>
</feature>